<evidence type="ECO:0000313" key="2">
    <source>
        <dbReference type="Proteomes" id="UP000183952"/>
    </source>
</evidence>
<proteinExistence type="predicted"/>
<dbReference type="STRING" id="1121331.SAMN02745248_00778"/>
<organism evidence="1 2">
    <name type="scientific">Hathewaya proteolytica DSM 3090</name>
    <dbReference type="NCBI Taxonomy" id="1121331"/>
    <lineage>
        <taxon>Bacteria</taxon>
        <taxon>Bacillati</taxon>
        <taxon>Bacillota</taxon>
        <taxon>Clostridia</taxon>
        <taxon>Eubacteriales</taxon>
        <taxon>Clostridiaceae</taxon>
        <taxon>Hathewaya</taxon>
    </lineage>
</organism>
<gene>
    <name evidence="1" type="ORF">SAMN02745248_00778</name>
</gene>
<dbReference type="Proteomes" id="UP000183952">
    <property type="component" value="Unassembled WGS sequence"/>
</dbReference>
<protein>
    <submittedName>
        <fullName evidence="1">Uncharacterized protein</fullName>
    </submittedName>
</protein>
<dbReference type="EMBL" id="FRAD01000006">
    <property type="protein sequence ID" value="SHJ73328.1"/>
    <property type="molecule type" value="Genomic_DNA"/>
</dbReference>
<reference evidence="1 2" key="1">
    <citation type="submission" date="2016-11" db="EMBL/GenBank/DDBJ databases">
        <authorList>
            <person name="Jaros S."/>
            <person name="Januszkiewicz K."/>
            <person name="Wedrychowicz H."/>
        </authorList>
    </citation>
    <scope>NUCLEOTIDE SEQUENCE [LARGE SCALE GENOMIC DNA]</scope>
    <source>
        <strain evidence="1 2">DSM 3090</strain>
    </source>
</reference>
<feature type="non-terminal residue" evidence="1">
    <location>
        <position position="1"/>
    </location>
</feature>
<keyword evidence="2" id="KW-1185">Reference proteome</keyword>
<accession>A0A1M6LQ29</accession>
<sequence>KASKRIYNLINEVCSGIVTNEKLETITEMITLTASDVNKKVKKSKYYPIQQARIPFTGYAITNGRKAIQDFFKERSFSELIYR</sequence>
<dbReference type="AlphaFoldDB" id="A0A1M6LQ29"/>
<evidence type="ECO:0000313" key="1">
    <source>
        <dbReference type="EMBL" id="SHJ73328.1"/>
    </source>
</evidence>
<name>A0A1M6LQ29_9CLOT</name>